<name>A0A0F9V816_9ZZZZ</name>
<organism evidence="1">
    <name type="scientific">marine sediment metagenome</name>
    <dbReference type="NCBI Taxonomy" id="412755"/>
    <lineage>
        <taxon>unclassified sequences</taxon>
        <taxon>metagenomes</taxon>
        <taxon>ecological metagenomes</taxon>
    </lineage>
</organism>
<evidence type="ECO:0000313" key="1">
    <source>
        <dbReference type="EMBL" id="KKN95837.1"/>
    </source>
</evidence>
<dbReference type="EMBL" id="LAZR01000068">
    <property type="protein sequence ID" value="KKN95837.1"/>
    <property type="molecule type" value="Genomic_DNA"/>
</dbReference>
<sequence>MKNTLNIMAITALMAGPVMAETVNGLRTVNEFDAIEGEAERSTALFEEMMVVIGHPRCLNCHPVDNSPRQGMDMQMHEPPVVRGEADFGAPGMRCSTCHGEQNFTFAAGGGSIPGHTPWQLAPIEMGWVGKSAAEICAQIKDEERNGGKTLEELHEHNAEDGLVGWGWHPGEGREPAPGSQEIFGELTKAWIETGAACPAG</sequence>
<dbReference type="InterPro" id="IPR036280">
    <property type="entry name" value="Multihaem_cyt_sf"/>
</dbReference>
<dbReference type="AlphaFoldDB" id="A0A0F9V816"/>
<protein>
    <recommendedName>
        <fullName evidence="2">Isoquinoline 1-oxidoreductase subunit</fullName>
    </recommendedName>
</protein>
<dbReference type="SUPFAM" id="SSF48695">
    <property type="entry name" value="Multiheme cytochromes"/>
    <property type="match status" value="1"/>
</dbReference>
<reference evidence="1" key="1">
    <citation type="journal article" date="2015" name="Nature">
        <title>Complex archaea that bridge the gap between prokaryotes and eukaryotes.</title>
        <authorList>
            <person name="Spang A."/>
            <person name="Saw J.H."/>
            <person name="Jorgensen S.L."/>
            <person name="Zaremba-Niedzwiedzka K."/>
            <person name="Martijn J."/>
            <person name="Lind A.E."/>
            <person name="van Eijk R."/>
            <person name="Schleper C."/>
            <person name="Guy L."/>
            <person name="Ettema T.J."/>
        </authorList>
    </citation>
    <scope>NUCLEOTIDE SEQUENCE</scope>
</reference>
<accession>A0A0F9V816</accession>
<proteinExistence type="predicted"/>
<gene>
    <name evidence="1" type="ORF">LCGC14_0173360</name>
</gene>
<comment type="caution">
    <text evidence="1">The sequence shown here is derived from an EMBL/GenBank/DDBJ whole genome shotgun (WGS) entry which is preliminary data.</text>
</comment>
<evidence type="ECO:0008006" key="2">
    <source>
        <dbReference type="Google" id="ProtNLM"/>
    </source>
</evidence>